<dbReference type="Pfam" id="PF23598">
    <property type="entry name" value="LRR_14"/>
    <property type="match status" value="1"/>
</dbReference>
<dbReference type="AlphaFoldDB" id="A0A8T2P1W4"/>
<keyword evidence="6" id="KW-1185">Reference proteome</keyword>
<reference evidence="5" key="1">
    <citation type="thesis" date="2021" institute="BYU ScholarsArchive" country="Provo, UT, USA">
        <title>Applications of and Algorithms for Genome Assembly and Genomic Analyses with an Emphasis on Marine Teleosts.</title>
        <authorList>
            <person name="Pickett B.D."/>
        </authorList>
    </citation>
    <scope>NUCLEOTIDE SEQUENCE</scope>
    <source>
        <strain evidence="5">HI-2016</strain>
    </source>
</reference>
<dbReference type="InterPro" id="IPR055414">
    <property type="entry name" value="LRR_R13L4/SHOC2-like"/>
</dbReference>
<evidence type="ECO:0000259" key="4">
    <source>
        <dbReference type="Pfam" id="PF23598"/>
    </source>
</evidence>
<feature type="region of interest" description="Disordered" evidence="3">
    <location>
        <begin position="507"/>
        <end position="544"/>
    </location>
</feature>
<feature type="region of interest" description="Disordered" evidence="3">
    <location>
        <begin position="64"/>
        <end position="157"/>
    </location>
</feature>
<dbReference type="EMBL" id="JAFBMS010000027">
    <property type="protein sequence ID" value="KAG9342657.1"/>
    <property type="molecule type" value="Genomic_DNA"/>
</dbReference>
<feature type="compositionally biased region" description="Acidic residues" evidence="3">
    <location>
        <begin position="512"/>
        <end position="521"/>
    </location>
</feature>
<dbReference type="PANTHER" id="PTHR48051:SF37">
    <property type="entry name" value="LEUCINE RICH REPEAT CONTAINING 10"/>
    <property type="match status" value="1"/>
</dbReference>
<protein>
    <recommendedName>
        <fullName evidence="4">Disease resistance R13L4/SHOC-2-like LRR domain-containing protein</fullName>
    </recommendedName>
</protein>
<feature type="domain" description="Disease resistance R13L4/SHOC-2-like LRR" evidence="4">
    <location>
        <begin position="274"/>
        <end position="421"/>
    </location>
</feature>
<dbReference type="PANTHER" id="PTHR48051">
    <property type="match status" value="1"/>
</dbReference>
<evidence type="ECO:0000313" key="5">
    <source>
        <dbReference type="EMBL" id="KAG9342657.1"/>
    </source>
</evidence>
<dbReference type="Gene3D" id="3.80.10.10">
    <property type="entry name" value="Ribonuclease Inhibitor"/>
    <property type="match status" value="1"/>
</dbReference>
<dbReference type="Proteomes" id="UP000824540">
    <property type="component" value="Unassembled WGS sequence"/>
</dbReference>
<evidence type="ECO:0000313" key="6">
    <source>
        <dbReference type="Proteomes" id="UP000824540"/>
    </source>
</evidence>
<feature type="compositionally biased region" description="Basic and acidic residues" evidence="3">
    <location>
        <begin position="140"/>
        <end position="156"/>
    </location>
</feature>
<feature type="compositionally biased region" description="Pro residues" evidence="3">
    <location>
        <begin position="126"/>
        <end position="137"/>
    </location>
</feature>
<sequence>MDHTKGWGLWRGVDKLQASSGILVHSPTHSHPYAPLCTTTSNSVLLTLAAVQSHPATGVPPLARSCGASRTMTVPGSHHGHGIQAPRGGHTNGKSKHETPPPHPPAPGSSITRHFRSYRRNSMPRPSTPPLTSPPPTQSQERKRDLTQERSGEEGWRVGVLGGGQFVIFVAALGERFRRGGRKGDHVASPFFFSPSLSIYLSSSGFWDSQPVEFSGETAIAWDQPHSGVLEGPVGNSQDAFTPAPCTSLSNCVEWHRSCDDRGQRRGARMGNIVRSVVAFIPSERCQRFLVGDLKEMPLDRTLDLSGCQLRRLPQAACTFDQLVKLYLSNNRLGGLPAELRSLRCLQLLALDFNCLEELPLAVCGLPQLNTLYLSNNRLEHLPPELALLTELRTLWLETNCFGEFPTVLCKLPALRTLHMGYNRLRSLPPELVVLGELHSIWLAGNLLADFPPVLLEMHQLDVIDVDRNRIRRFPGLTHLRGLKLVIYDHNPCVNAPAVAAGVRRVGRWADSSDDEEEEEEKERRRKQEKEEEDKKEEPDGEAE</sequence>
<dbReference type="InterPro" id="IPR001611">
    <property type="entry name" value="Leu-rich_rpt"/>
</dbReference>
<dbReference type="PROSITE" id="PS51450">
    <property type="entry name" value="LRR"/>
    <property type="match status" value="2"/>
</dbReference>
<feature type="compositionally biased region" description="Acidic residues" evidence="3">
    <location>
        <begin position="531"/>
        <end position="544"/>
    </location>
</feature>
<dbReference type="InterPro" id="IPR003591">
    <property type="entry name" value="Leu-rich_rpt_typical-subtyp"/>
</dbReference>
<dbReference type="SMART" id="SM00369">
    <property type="entry name" value="LRR_TYP"/>
    <property type="match status" value="6"/>
</dbReference>
<evidence type="ECO:0000256" key="2">
    <source>
        <dbReference type="ARBA" id="ARBA00022737"/>
    </source>
</evidence>
<keyword evidence="2" id="KW-0677">Repeat</keyword>
<proteinExistence type="predicted"/>
<dbReference type="InterPro" id="IPR032675">
    <property type="entry name" value="LRR_dom_sf"/>
</dbReference>
<dbReference type="SMART" id="SM00364">
    <property type="entry name" value="LRR_BAC"/>
    <property type="match status" value="4"/>
</dbReference>
<name>A0A8T2P1W4_9TELE</name>
<comment type="caution">
    <text evidence="5">The sequence shown here is derived from an EMBL/GenBank/DDBJ whole genome shotgun (WGS) entry which is preliminary data.</text>
</comment>
<evidence type="ECO:0000256" key="1">
    <source>
        <dbReference type="ARBA" id="ARBA00022614"/>
    </source>
</evidence>
<dbReference type="GO" id="GO:0005737">
    <property type="term" value="C:cytoplasm"/>
    <property type="evidence" value="ECO:0007669"/>
    <property type="project" value="TreeGrafter"/>
</dbReference>
<organism evidence="5 6">
    <name type="scientific">Albula glossodonta</name>
    <name type="common">roundjaw bonefish</name>
    <dbReference type="NCBI Taxonomy" id="121402"/>
    <lineage>
        <taxon>Eukaryota</taxon>
        <taxon>Metazoa</taxon>
        <taxon>Chordata</taxon>
        <taxon>Craniata</taxon>
        <taxon>Vertebrata</taxon>
        <taxon>Euteleostomi</taxon>
        <taxon>Actinopterygii</taxon>
        <taxon>Neopterygii</taxon>
        <taxon>Teleostei</taxon>
        <taxon>Albuliformes</taxon>
        <taxon>Albulidae</taxon>
        <taxon>Albula</taxon>
    </lineage>
</organism>
<gene>
    <name evidence="5" type="ORF">JZ751_016094</name>
</gene>
<dbReference type="InterPro" id="IPR050216">
    <property type="entry name" value="LRR_domain-containing"/>
</dbReference>
<accession>A0A8T2P1W4</accession>
<keyword evidence="1" id="KW-0433">Leucine-rich repeat</keyword>
<dbReference type="SUPFAM" id="SSF52058">
    <property type="entry name" value="L domain-like"/>
    <property type="match status" value="1"/>
</dbReference>
<dbReference type="OrthoDB" id="40118at2759"/>
<evidence type="ECO:0000256" key="3">
    <source>
        <dbReference type="SAM" id="MobiDB-lite"/>
    </source>
</evidence>